<dbReference type="OrthoDB" id="12087at2157"/>
<dbReference type="Gene3D" id="3.40.50.1820">
    <property type="entry name" value="alpha/beta hydrolase"/>
    <property type="match status" value="1"/>
</dbReference>
<protein>
    <submittedName>
        <fullName evidence="2">Putative dienelactone hydrolase</fullName>
    </submittedName>
</protein>
<dbReference type="Pfam" id="PF01738">
    <property type="entry name" value="DLH"/>
    <property type="match status" value="1"/>
</dbReference>
<evidence type="ECO:0000259" key="1">
    <source>
        <dbReference type="Pfam" id="PF01738"/>
    </source>
</evidence>
<dbReference type="GO" id="GO:0016787">
    <property type="term" value="F:hydrolase activity"/>
    <property type="evidence" value="ECO:0007669"/>
    <property type="project" value="UniProtKB-KW"/>
</dbReference>
<dbReference type="KEGG" id="mhor:MSHOH_3605"/>
<dbReference type="SUPFAM" id="SSF53474">
    <property type="entry name" value="alpha/beta-Hydrolases"/>
    <property type="match status" value="1"/>
</dbReference>
<dbReference type="EMBL" id="CP009516">
    <property type="protein sequence ID" value="AKB80088.1"/>
    <property type="molecule type" value="Genomic_DNA"/>
</dbReference>
<reference evidence="2 3" key="1">
    <citation type="submission" date="2014-07" db="EMBL/GenBank/DDBJ databases">
        <title>Methanogenic archaea and the global carbon cycle.</title>
        <authorList>
            <person name="Henriksen J.R."/>
            <person name="Luke J."/>
            <person name="Reinhart S."/>
            <person name="Benedict M.N."/>
            <person name="Youngblut N.D."/>
            <person name="Metcalf M.E."/>
            <person name="Whitaker R.J."/>
            <person name="Metcalf W.W."/>
        </authorList>
    </citation>
    <scope>NUCLEOTIDE SEQUENCE [LARGE SCALE GENOMIC DNA]</scope>
    <source>
        <strain evidence="2 3">HB-1</strain>
    </source>
</reference>
<keyword evidence="3" id="KW-1185">Reference proteome</keyword>
<evidence type="ECO:0000313" key="2">
    <source>
        <dbReference type="EMBL" id="AKB80088.1"/>
    </source>
</evidence>
<gene>
    <name evidence="2" type="ORF">MSHOH_3605</name>
</gene>
<dbReference type="PATRIC" id="fig|1434110.4.peg.4613"/>
<proteinExistence type="predicted"/>
<organism evidence="2 3">
    <name type="scientific">Methanosarcina horonobensis HB-1 = JCM 15518</name>
    <dbReference type="NCBI Taxonomy" id="1434110"/>
    <lineage>
        <taxon>Archaea</taxon>
        <taxon>Methanobacteriati</taxon>
        <taxon>Methanobacteriota</taxon>
        <taxon>Stenosarchaea group</taxon>
        <taxon>Methanomicrobia</taxon>
        <taxon>Methanosarcinales</taxon>
        <taxon>Methanosarcinaceae</taxon>
        <taxon>Methanosarcina</taxon>
    </lineage>
</organism>
<dbReference type="Proteomes" id="UP000033101">
    <property type="component" value="Chromosome"/>
</dbReference>
<keyword evidence="2" id="KW-0378">Hydrolase</keyword>
<dbReference type="HOGENOM" id="CLU_082991_0_0_2"/>
<accession>A0A0E3SIY1</accession>
<dbReference type="AlphaFoldDB" id="A0A0E3SIY1"/>
<evidence type="ECO:0000313" key="3">
    <source>
        <dbReference type="Proteomes" id="UP000033101"/>
    </source>
</evidence>
<dbReference type="InterPro" id="IPR029058">
    <property type="entry name" value="AB_hydrolase_fold"/>
</dbReference>
<sequence>MEESLRMGRESIEVQIPIDSIYLEGNLDIPGGASGIVVFVHGSGSSRHSPRNQYVAKEMQRKGLGTLLFDLLTVEEERVDMVTRHLRFDIDLLSKRLIDVTGWLLNRQDTKDLNIGYFGASTGAAAALIAAKEHADTVKAVVSRGGRPDLAESALMYVKAPTLLIVGGEDTQVIDLNQWALDRMVIPEKELKIVPGATHLFEEPGTLEEVSRLAGEWFKRYLSEE</sequence>
<name>A0A0E3SIY1_9EURY</name>
<dbReference type="GeneID" id="24832953"/>
<feature type="domain" description="Dienelactone hydrolase" evidence="1">
    <location>
        <begin position="94"/>
        <end position="206"/>
    </location>
</feature>
<dbReference type="RefSeq" id="WP_048142123.1">
    <property type="nucleotide sequence ID" value="NZ_BBCW01000019.1"/>
</dbReference>
<dbReference type="STRING" id="1434110.MSHOH_3605"/>
<dbReference type="InterPro" id="IPR002925">
    <property type="entry name" value="Dienelactn_hydro"/>
</dbReference>